<gene>
    <name evidence="2" type="ORF">D7193_17870</name>
</gene>
<dbReference type="Proteomes" id="UP000279968">
    <property type="component" value="Unassembled WGS sequence"/>
</dbReference>
<organism evidence="2 3">
    <name type="scientific">Micromonospora costi</name>
    <dbReference type="NCBI Taxonomy" id="1530042"/>
    <lineage>
        <taxon>Bacteria</taxon>
        <taxon>Bacillati</taxon>
        <taxon>Actinomycetota</taxon>
        <taxon>Actinomycetes</taxon>
        <taxon>Micromonosporales</taxon>
        <taxon>Micromonosporaceae</taxon>
        <taxon>Micromonospora</taxon>
    </lineage>
</organism>
<evidence type="ECO:0000313" key="2">
    <source>
        <dbReference type="EMBL" id="RKN53921.1"/>
    </source>
</evidence>
<evidence type="ECO:0000256" key="1">
    <source>
        <dbReference type="SAM" id="Phobius"/>
    </source>
</evidence>
<name>A0A3B0A079_9ACTN</name>
<dbReference type="EMBL" id="RBAN01000003">
    <property type="protein sequence ID" value="RKN53921.1"/>
    <property type="molecule type" value="Genomic_DNA"/>
</dbReference>
<sequence length="128" mass="12511">MRGGPAVGRIGAMDRTGSGGRYGRSLAVASGWYATAIAAVVVGTMSVPDPPPRDCSALFSCLTPAESLALAGLVWGAPVLAGMLVVTAVVNAVVVRRVASAVLAGTLSVAVTVAVAATAAGVYLGGRS</sequence>
<proteinExistence type="predicted"/>
<accession>A0A3B0A079</accession>
<keyword evidence="1" id="KW-1133">Transmembrane helix</keyword>
<keyword evidence="1" id="KW-0472">Membrane</keyword>
<comment type="caution">
    <text evidence="2">The sequence shown here is derived from an EMBL/GenBank/DDBJ whole genome shotgun (WGS) entry which is preliminary data.</text>
</comment>
<feature type="transmembrane region" description="Helical" evidence="1">
    <location>
        <begin position="101"/>
        <end position="124"/>
    </location>
</feature>
<feature type="transmembrane region" description="Helical" evidence="1">
    <location>
        <begin position="25"/>
        <end position="47"/>
    </location>
</feature>
<keyword evidence="3" id="KW-1185">Reference proteome</keyword>
<protein>
    <submittedName>
        <fullName evidence="2">Uncharacterized protein</fullName>
    </submittedName>
</protein>
<dbReference type="AlphaFoldDB" id="A0A3B0A079"/>
<keyword evidence="1" id="KW-0812">Transmembrane</keyword>
<feature type="transmembrane region" description="Helical" evidence="1">
    <location>
        <begin position="67"/>
        <end position="94"/>
    </location>
</feature>
<evidence type="ECO:0000313" key="3">
    <source>
        <dbReference type="Proteomes" id="UP000279968"/>
    </source>
</evidence>
<reference evidence="2 3" key="1">
    <citation type="journal article" date="2015" name="Int. J. Syst. Evol. Microbiol.">
        <title>Micromonospora costi sp. nov., isolated from a leaf of Costus speciosus.</title>
        <authorList>
            <person name="Thawai C."/>
        </authorList>
    </citation>
    <scope>NUCLEOTIDE SEQUENCE [LARGE SCALE GENOMIC DNA]</scope>
    <source>
        <strain evidence="2 3">CS1-12</strain>
    </source>
</reference>